<dbReference type="AlphaFoldDB" id="A0A849A7R3"/>
<evidence type="ECO:0000313" key="4">
    <source>
        <dbReference type="Proteomes" id="UP000562984"/>
    </source>
</evidence>
<accession>A0A849A7R3</accession>
<dbReference type="EMBL" id="JABEND010000005">
    <property type="protein sequence ID" value="NNG36067.1"/>
    <property type="molecule type" value="Genomic_DNA"/>
</dbReference>
<proteinExistence type="predicted"/>
<protein>
    <submittedName>
        <fullName evidence="3">AAA family ATPase</fullName>
    </submittedName>
</protein>
<dbReference type="SUPFAM" id="SSF52540">
    <property type="entry name" value="P-loop containing nucleoside triphosphate hydrolases"/>
    <property type="match status" value="2"/>
</dbReference>
<evidence type="ECO:0000259" key="2">
    <source>
        <dbReference type="Pfam" id="PF01656"/>
    </source>
</evidence>
<dbReference type="PANTHER" id="PTHR13696">
    <property type="entry name" value="P-LOOP CONTAINING NUCLEOSIDE TRIPHOSPHATE HYDROLASE"/>
    <property type="match status" value="1"/>
</dbReference>
<dbReference type="InterPro" id="IPR002586">
    <property type="entry name" value="CobQ/CobB/MinD/ParA_Nub-bd_dom"/>
</dbReference>
<evidence type="ECO:0000256" key="1">
    <source>
        <dbReference type="SAM" id="MobiDB-lite"/>
    </source>
</evidence>
<dbReference type="Gene3D" id="3.40.50.300">
    <property type="entry name" value="P-loop containing nucleotide triphosphate hydrolases"/>
    <property type="match status" value="2"/>
</dbReference>
<feature type="region of interest" description="Disordered" evidence="1">
    <location>
        <begin position="45"/>
        <end position="179"/>
    </location>
</feature>
<gene>
    <name evidence="3" type="ORF">HKD39_10140</name>
</gene>
<name>A0A849A7R3_9ACTN</name>
<keyword evidence="4" id="KW-1185">Reference proteome</keyword>
<dbReference type="Pfam" id="PF01656">
    <property type="entry name" value="CbiA"/>
    <property type="match status" value="1"/>
</dbReference>
<dbReference type="CDD" id="cd02042">
    <property type="entry name" value="ParAB_family"/>
    <property type="match status" value="2"/>
</dbReference>
<feature type="compositionally biased region" description="Low complexity" evidence="1">
    <location>
        <begin position="70"/>
        <end position="122"/>
    </location>
</feature>
<feature type="domain" description="CobQ/CobB/MinD/ParA nucleotide binding" evidence="2">
    <location>
        <begin position="6"/>
        <end position="355"/>
    </location>
</feature>
<sequence length="389" mass="39817">MVVASVLSLKGGVGKTTVALGLASAAVHRGVRTVLVDLDPQANASATLAPEHDPSLPVGRRKRQSRAEASRAGAPSAGSPKSESSRAESSTAQTVGGTASGATAAGGKTSGAEGSRAAASGRKAADGRTTRRPGDEPGAGGTGKAADSGAARGAGRKGADAADSDAAGDAGWWQGQPGAPTAETVLATVADVLASPKRGVVADALLTTSWGPELRLLAGSEHVEAHNHPDPGSKRLSRLATALSKLPDEPELVLIDCPPSLGQLTRSALVASDRAVLVTEPSLYAVTGVQRALEAVQAERTAHRPTLQPLGVVINRVRPRSTEHDFRLAELRDLFGPLVLRPVLPDRSAVQQAQGAAVPIHEWPTPGAREIAGMFDALLDRLLRSGKRR</sequence>
<dbReference type="Proteomes" id="UP000562984">
    <property type="component" value="Unassembled WGS sequence"/>
</dbReference>
<organism evidence="3 4">
    <name type="scientific">Nakamurella aerolata</name>
    <dbReference type="NCBI Taxonomy" id="1656892"/>
    <lineage>
        <taxon>Bacteria</taxon>
        <taxon>Bacillati</taxon>
        <taxon>Actinomycetota</taxon>
        <taxon>Actinomycetes</taxon>
        <taxon>Nakamurellales</taxon>
        <taxon>Nakamurellaceae</taxon>
        <taxon>Nakamurella</taxon>
    </lineage>
</organism>
<feature type="compositionally biased region" description="Low complexity" evidence="1">
    <location>
        <begin position="144"/>
        <end position="153"/>
    </location>
</feature>
<reference evidence="3 4" key="1">
    <citation type="submission" date="2020-05" db="EMBL/GenBank/DDBJ databases">
        <title>Nakamurella sp. DB0629 isolated from air conditioner.</title>
        <authorList>
            <person name="Kim D.H."/>
            <person name="Kim D.-U."/>
        </authorList>
    </citation>
    <scope>NUCLEOTIDE SEQUENCE [LARGE SCALE GENOMIC DNA]</scope>
    <source>
        <strain evidence="3 4">DB0629</strain>
    </source>
</reference>
<comment type="caution">
    <text evidence="3">The sequence shown here is derived from an EMBL/GenBank/DDBJ whole genome shotgun (WGS) entry which is preliminary data.</text>
</comment>
<feature type="compositionally biased region" description="Basic and acidic residues" evidence="1">
    <location>
        <begin position="123"/>
        <end position="135"/>
    </location>
</feature>
<dbReference type="InterPro" id="IPR050678">
    <property type="entry name" value="DNA_Partitioning_ATPase"/>
</dbReference>
<evidence type="ECO:0000313" key="3">
    <source>
        <dbReference type="EMBL" id="NNG36067.1"/>
    </source>
</evidence>
<dbReference type="InterPro" id="IPR027417">
    <property type="entry name" value="P-loop_NTPase"/>
</dbReference>
<dbReference type="PANTHER" id="PTHR13696:SF99">
    <property type="entry name" value="COBYRINIC ACID AC-DIAMIDE SYNTHASE"/>
    <property type="match status" value="1"/>
</dbReference>